<dbReference type="OrthoDB" id="512145at2"/>
<dbReference type="PIRSF" id="PIRSF000081">
    <property type="entry name" value="Phycocyanin"/>
    <property type="match status" value="1"/>
</dbReference>
<dbReference type="Pfam" id="PF00502">
    <property type="entry name" value="Phycobilisome"/>
    <property type="match status" value="1"/>
</dbReference>
<evidence type="ECO:0000313" key="7">
    <source>
        <dbReference type="EMBL" id="AGY60623.1"/>
    </source>
</evidence>
<sequence length="161" mass="17296">MKDAISAVIAKYDAQGKYLDTGAIDQLKAYFATGELRVRSAAAISANAQSIIKEAAAKALLYSSLTRTGGNMYYARRFAACIRDMEYFLRYATFAMVAGDTSLLDEYVLSGLKETYTSLGVPIDATVKGINALREVVAGVVGPEAAGEASKYFEHLARGLQ</sequence>
<dbReference type="PANTHER" id="PTHR34011:SF3">
    <property type="entry name" value="ALLOPHYCOCYANIN BETA CHAIN"/>
    <property type="match status" value="1"/>
</dbReference>
<dbReference type="STRING" id="1183438.GKIL_4377"/>
<dbReference type="eggNOG" id="ENOG502Z7X0">
    <property type="taxonomic scope" value="Bacteria"/>
</dbReference>
<accession>U5QNZ9</accession>
<dbReference type="GO" id="GO:0030089">
    <property type="term" value="C:phycobilisome"/>
    <property type="evidence" value="ECO:0007669"/>
    <property type="project" value="UniProtKB-KW"/>
</dbReference>
<feature type="binding site" evidence="4">
    <location>
        <position position="81"/>
    </location>
    <ligand>
        <name>(2R,3E)-phycocyanobilin</name>
        <dbReference type="ChEBI" id="CHEBI:85275"/>
        <label>1</label>
    </ligand>
</feature>
<dbReference type="Proteomes" id="UP000017396">
    <property type="component" value="Chromosome"/>
</dbReference>
<name>U5QNZ9_GLOK1</name>
<dbReference type="GO" id="GO:0015979">
    <property type="term" value="P:photosynthesis"/>
    <property type="evidence" value="ECO:0007669"/>
    <property type="project" value="UniProtKB-KW"/>
</dbReference>
<evidence type="ECO:0000313" key="8">
    <source>
        <dbReference type="Proteomes" id="UP000017396"/>
    </source>
</evidence>
<evidence type="ECO:0000256" key="3">
    <source>
        <dbReference type="ARBA" id="ARBA00023307"/>
    </source>
</evidence>
<keyword evidence="6" id="KW-0042">Antenna complex</keyword>
<dbReference type="GO" id="GO:0031676">
    <property type="term" value="C:plasma membrane-derived thylakoid membrane"/>
    <property type="evidence" value="ECO:0007669"/>
    <property type="project" value="UniProtKB-SubCell"/>
</dbReference>
<dbReference type="AlphaFoldDB" id="U5QNZ9"/>
<dbReference type="EMBL" id="CP003587">
    <property type="protein sequence ID" value="AGY60623.1"/>
    <property type="molecule type" value="Genomic_DNA"/>
</dbReference>
<evidence type="ECO:0000256" key="6">
    <source>
        <dbReference type="RuleBase" id="RU004438"/>
    </source>
</evidence>
<dbReference type="InterPro" id="IPR012128">
    <property type="entry name" value="Phycobilisome_asu/bsu"/>
</dbReference>
<dbReference type="Gene3D" id="1.10.490.20">
    <property type="entry name" value="Phycocyanins"/>
    <property type="match status" value="1"/>
</dbReference>
<evidence type="ECO:0000256" key="2">
    <source>
        <dbReference type="ARBA" id="ARBA00022991"/>
    </source>
</evidence>
<evidence type="ECO:0000256" key="4">
    <source>
        <dbReference type="PIRSR" id="PIRSR000081-1"/>
    </source>
</evidence>
<feature type="modified residue" description="N4-methylasparagine" evidence="5">
    <location>
        <position position="71"/>
    </location>
</feature>
<keyword evidence="2 6" id="KW-0157">Chromophore</keyword>
<evidence type="ECO:0000256" key="1">
    <source>
        <dbReference type="ARBA" id="ARBA00008182"/>
    </source>
</evidence>
<keyword evidence="6" id="KW-0605">Phycobilisome</keyword>
<keyword evidence="6" id="KW-0813">Transport</keyword>
<reference evidence="7 8" key="1">
    <citation type="journal article" date="2013" name="PLoS ONE">
        <title>Cultivation and Complete Genome Sequencing of Gloeobacter kilaueensis sp. nov., from a Lava Cave in Kilauea Caldera, Hawai'i.</title>
        <authorList>
            <person name="Saw J.H."/>
            <person name="Schatz M."/>
            <person name="Brown M.V."/>
            <person name="Kunkel D.D."/>
            <person name="Foster J.S."/>
            <person name="Shick H."/>
            <person name="Christensen S."/>
            <person name="Hou S."/>
            <person name="Wan X."/>
            <person name="Donachie S.P."/>
        </authorList>
    </citation>
    <scope>NUCLEOTIDE SEQUENCE [LARGE SCALE GENOMIC DNA]</scope>
    <source>
        <strain evidence="8">JS</strain>
    </source>
</reference>
<dbReference type="KEGG" id="glj:GKIL_4377"/>
<comment type="similarity">
    <text evidence="1 6">Belongs to the phycobiliprotein family.</text>
</comment>
<organism evidence="7 8">
    <name type="scientific">Gloeobacter kilaueensis (strain ATCC BAA-2537 / CCAP 1431/1 / ULC 316 / JS1)</name>
    <dbReference type="NCBI Taxonomy" id="1183438"/>
    <lineage>
        <taxon>Bacteria</taxon>
        <taxon>Bacillati</taxon>
        <taxon>Cyanobacteriota</taxon>
        <taxon>Cyanophyceae</taxon>
        <taxon>Gloeobacterales</taxon>
        <taxon>Gloeobacteraceae</taxon>
        <taxon>Gloeobacter</taxon>
    </lineage>
</organism>
<dbReference type="PANTHER" id="PTHR34011">
    <property type="entry name" value="PHYCOBILISOME 32.1 KDA LINKER POLYPEPTIDE, PHYCOCYANIN-ASSOCIATED, ROD 2-RELATED"/>
    <property type="match status" value="1"/>
</dbReference>
<feature type="binding site" evidence="4">
    <location>
        <position position="71"/>
    </location>
    <ligand>
        <name>(2R,3E)-phycocyanobilin</name>
        <dbReference type="ChEBI" id="CHEBI:85275"/>
        <label>1</label>
    </ligand>
</feature>
<dbReference type="SUPFAM" id="SSF46458">
    <property type="entry name" value="Globin-like"/>
    <property type="match status" value="1"/>
</dbReference>
<keyword evidence="3 6" id="KW-0089">Bile pigment</keyword>
<proteinExistence type="inferred from homology"/>
<dbReference type="HOGENOM" id="CLU_104219_2_0_3"/>
<keyword evidence="8" id="KW-1185">Reference proteome</keyword>
<keyword evidence="6" id="KW-0602">Photosynthesis</keyword>
<evidence type="ECO:0000256" key="5">
    <source>
        <dbReference type="PIRSR" id="PIRSR000081-2"/>
    </source>
</evidence>
<dbReference type="InterPro" id="IPR038719">
    <property type="entry name" value="Phycobilisome_asu/bsu_sf"/>
</dbReference>
<keyword evidence="6" id="KW-0793">Thylakoid</keyword>
<dbReference type="RefSeq" id="WP_023176000.1">
    <property type="nucleotide sequence ID" value="NC_022600.1"/>
</dbReference>
<dbReference type="InterPro" id="IPR009050">
    <property type="entry name" value="Globin-like_sf"/>
</dbReference>
<feature type="binding site" evidence="4">
    <location>
        <position position="76"/>
    </location>
    <ligand>
        <name>(2R,3E)-phycocyanobilin</name>
        <dbReference type="ChEBI" id="CHEBI:85275"/>
        <label>1</label>
    </ligand>
</feature>
<keyword evidence="6" id="KW-0472">Membrane</keyword>
<comment type="subcellular location">
    <subcellularLocation>
        <location evidence="6">Cellular thylakoid membrane</location>
        <topology evidence="6">Peripheral membrane protein</topology>
        <orientation evidence="6">Cytoplasmic side</orientation>
    </subcellularLocation>
</comment>
<protein>
    <submittedName>
        <fullName evidence="7">Allophycocyanin, beta subunit</fullName>
    </submittedName>
</protein>
<keyword evidence="6" id="KW-0249">Electron transport</keyword>
<gene>
    <name evidence="7" type="primary">cpcB</name>
    <name evidence="7" type="ORF">GKIL_4377</name>
</gene>